<dbReference type="Proteomes" id="UP000244005">
    <property type="component" value="Unassembled WGS sequence"/>
</dbReference>
<dbReference type="Gramene" id="Mp4g09440.1">
    <property type="protein sequence ID" value="Mp4g09440.1.cds1"/>
    <property type="gene ID" value="Mp4g09440"/>
</dbReference>
<sequence length="84" mass="9568">MPGEPNARLVEYHPRIPRLDYKLSSSSGLWQALHVNGTLAPIFSVFPNRILAMRVLAFISLHTTVRDERVRVVHYARRACSKPS</sequence>
<organism evidence="1 2">
    <name type="scientific">Marchantia polymorpha</name>
    <name type="common">Common liverwort</name>
    <name type="synonym">Marchantia aquatica</name>
    <dbReference type="NCBI Taxonomy" id="3197"/>
    <lineage>
        <taxon>Eukaryota</taxon>
        <taxon>Viridiplantae</taxon>
        <taxon>Streptophyta</taxon>
        <taxon>Embryophyta</taxon>
        <taxon>Marchantiophyta</taxon>
        <taxon>Marchantiopsida</taxon>
        <taxon>Marchantiidae</taxon>
        <taxon>Marchantiales</taxon>
        <taxon>Marchantiaceae</taxon>
        <taxon>Marchantia</taxon>
    </lineage>
</organism>
<dbReference type="AlphaFoldDB" id="A0A2R6WC09"/>
<evidence type="ECO:0000313" key="1">
    <source>
        <dbReference type="EMBL" id="PTQ31396.1"/>
    </source>
</evidence>
<keyword evidence="2" id="KW-1185">Reference proteome</keyword>
<reference evidence="2" key="1">
    <citation type="journal article" date="2017" name="Cell">
        <title>Insights into land plant evolution garnered from the Marchantia polymorpha genome.</title>
        <authorList>
            <person name="Bowman J.L."/>
            <person name="Kohchi T."/>
            <person name="Yamato K.T."/>
            <person name="Jenkins J."/>
            <person name="Shu S."/>
            <person name="Ishizaki K."/>
            <person name="Yamaoka S."/>
            <person name="Nishihama R."/>
            <person name="Nakamura Y."/>
            <person name="Berger F."/>
            <person name="Adam C."/>
            <person name="Aki S.S."/>
            <person name="Althoff F."/>
            <person name="Araki T."/>
            <person name="Arteaga-Vazquez M.A."/>
            <person name="Balasubrmanian S."/>
            <person name="Barry K."/>
            <person name="Bauer D."/>
            <person name="Boehm C.R."/>
            <person name="Briginshaw L."/>
            <person name="Caballero-Perez J."/>
            <person name="Catarino B."/>
            <person name="Chen F."/>
            <person name="Chiyoda S."/>
            <person name="Chovatia M."/>
            <person name="Davies K.M."/>
            <person name="Delmans M."/>
            <person name="Demura T."/>
            <person name="Dierschke T."/>
            <person name="Dolan L."/>
            <person name="Dorantes-Acosta A.E."/>
            <person name="Eklund D.M."/>
            <person name="Florent S.N."/>
            <person name="Flores-Sandoval E."/>
            <person name="Fujiyama A."/>
            <person name="Fukuzawa H."/>
            <person name="Galik B."/>
            <person name="Grimanelli D."/>
            <person name="Grimwood J."/>
            <person name="Grossniklaus U."/>
            <person name="Hamada T."/>
            <person name="Haseloff J."/>
            <person name="Hetherington A.J."/>
            <person name="Higo A."/>
            <person name="Hirakawa Y."/>
            <person name="Hundley H.N."/>
            <person name="Ikeda Y."/>
            <person name="Inoue K."/>
            <person name="Inoue S.I."/>
            <person name="Ishida S."/>
            <person name="Jia Q."/>
            <person name="Kakita M."/>
            <person name="Kanazawa T."/>
            <person name="Kawai Y."/>
            <person name="Kawashima T."/>
            <person name="Kennedy M."/>
            <person name="Kinose K."/>
            <person name="Kinoshita T."/>
            <person name="Kohara Y."/>
            <person name="Koide E."/>
            <person name="Komatsu K."/>
            <person name="Kopischke S."/>
            <person name="Kubo M."/>
            <person name="Kyozuka J."/>
            <person name="Lagercrantz U."/>
            <person name="Lin S.S."/>
            <person name="Lindquist E."/>
            <person name="Lipzen A.M."/>
            <person name="Lu C.W."/>
            <person name="De Luna E."/>
            <person name="Martienssen R.A."/>
            <person name="Minamino N."/>
            <person name="Mizutani M."/>
            <person name="Mizutani M."/>
            <person name="Mochizuki N."/>
            <person name="Monte I."/>
            <person name="Mosher R."/>
            <person name="Nagasaki H."/>
            <person name="Nakagami H."/>
            <person name="Naramoto S."/>
            <person name="Nishitani K."/>
            <person name="Ohtani M."/>
            <person name="Okamoto T."/>
            <person name="Okumura M."/>
            <person name="Phillips J."/>
            <person name="Pollak B."/>
            <person name="Reinders A."/>
            <person name="Rovekamp M."/>
            <person name="Sano R."/>
            <person name="Sawa S."/>
            <person name="Schmid M.W."/>
            <person name="Shirakawa M."/>
            <person name="Solano R."/>
            <person name="Spunde A."/>
            <person name="Suetsugu N."/>
            <person name="Sugano S."/>
            <person name="Sugiyama A."/>
            <person name="Sun R."/>
            <person name="Suzuki Y."/>
            <person name="Takenaka M."/>
            <person name="Takezawa D."/>
            <person name="Tomogane H."/>
            <person name="Tsuzuki M."/>
            <person name="Ueda T."/>
            <person name="Umeda M."/>
            <person name="Ward J.M."/>
            <person name="Watanabe Y."/>
            <person name="Yazaki K."/>
            <person name="Yokoyama R."/>
            <person name="Yoshitake Y."/>
            <person name="Yotsui I."/>
            <person name="Zachgo S."/>
            <person name="Schmutz J."/>
        </authorList>
    </citation>
    <scope>NUCLEOTIDE SEQUENCE [LARGE SCALE GENOMIC DNA]</scope>
    <source>
        <strain evidence="2">Tak-1</strain>
    </source>
</reference>
<name>A0A2R6WC09_MARPO</name>
<dbReference type="EMBL" id="KZ772784">
    <property type="protein sequence ID" value="PTQ31396.1"/>
    <property type="molecule type" value="Genomic_DNA"/>
</dbReference>
<gene>
    <name evidence="1" type="ORF">MARPO_0112s0044</name>
</gene>
<accession>A0A2R6WC09</accession>
<evidence type="ECO:0000313" key="2">
    <source>
        <dbReference type="Proteomes" id="UP000244005"/>
    </source>
</evidence>
<proteinExistence type="predicted"/>
<protein>
    <submittedName>
        <fullName evidence="1">Uncharacterized protein</fullName>
    </submittedName>
</protein>